<dbReference type="EMBL" id="CABITT030000008">
    <property type="protein sequence ID" value="VVB17674.1"/>
    <property type="molecule type" value="Genomic_DNA"/>
</dbReference>
<dbReference type="Proteomes" id="UP000489600">
    <property type="component" value="Unassembled WGS sequence"/>
</dbReference>
<evidence type="ECO:0000256" key="1">
    <source>
        <dbReference type="SAM" id="MobiDB-lite"/>
    </source>
</evidence>
<evidence type="ECO:0000313" key="3">
    <source>
        <dbReference type="Proteomes" id="UP000489600"/>
    </source>
</evidence>
<dbReference type="AlphaFoldDB" id="A0A565CVU4"/>
<sequence>MEDVSKCGGGSNMVERSGGDMKNLVERDEGVEIVDHGGDFVGVGIVFDFEKDDVLDDLVRRRGGRQGGGSGEERKF</sequence>
<evidence type="ECO:0000313" key="2">
    <source>
        <dbReference type="EMBL" id="VVB17674.1"/>
    </source>
</evidence>
<proteinExistence type="predicted"/>
<reference evidence="2" key="1">
    <citation type="submission" date="2019-07" db="EMBL/GenBank/DDBJ databases">
        <authorList>
            <person name="Dittberner H."/>
        </authorList>
    </citation>
    <scope>NUCLEOTIDE SEQUENCE [LARGE SCALE GENOMIC DNA]</scope>
</reference>
<gene>
    <name evidence="2" type="ORF">ANE_LOCUS28118</name>
</gene>
<comment type="caution">
    <text evidence="2">The sequence shown here is derived from an EMBL/GenBank/DDBJ whole genome shotgun (WGS) entry which is preliminary data.</text>
</comment>
<keyword evidence="3" id="KW-1185">Reference proteome</keyword>
<organism evidence="2 3">
    <name type="scientific">Arabis nemorensis</name>
    <dbReference type="NCBI Taxonomy" id="586526"/>
    <lineage>
        <taxon>Eukaryota</taxon>
        <taxon>Viridiplantae</taxon>
        <taxon>Streptophyta</taxon>
        <taxon>Embryophyta</taxon>
        <taxon>Tracheophyta</taxon>
        <taxon>Spermatophyta</taxon>
        <taxon>Magnoliopsida</taxon>
        <taxon>eudicotyledons</taxon>
        <taxon>Gunneridae</taxon>
        <taxon>Pentapetalae</taxon>
        <taxon>rosids</taxon>
        <taxon>malvids</taxon>
        <taxon>Brassicales</taxon>
        <taxon>Brassicaceae</taxon>
        <taxon>Arabideae</taxon>
        <taxon>Arabis</taxon>
    </lineage>
</organism>
<accession>A0A565CVU4</accession>
<protein>
    <submittedName>
        <fullName evidence="2">Uncharacterized protein</fullName>
    </submittedName>
</protein>
<name>A0A565CVU4_9BRAS</name>
<feature type="region of interest" description="Disordered" evidence="1">
    <location>
        <begin position="1"/>
        <end position="22"/>
    </location>
</feature>